<dbReference type="GO" id="GO:0016491">
    <property type="term" value="F:oxidoreductase activity"/>
    <property type="evidence" value="ECO:0007669"/>
    <property type="project" value="UniProtKB-KW"/>
</dbReference>
<dbReference type="PRINTS" id="PR00081">
    <property type="entry name" value="GDHRDH"/>
</dbReference>
<sequence length="257" mass="27721">MANTALITGASGGIGLELAHLHAQQGGDVVLVARSQDKLVALAKELEVKHSIKVTVISEDLSQPNAAQRIFDKTSALNIEVDILINNAGFGGHGVFYQRDMAADQQMVQVNITALTDLTHLYSKEMVARKRGRILNVSSTVSFLPGPLQAVYYATKAYVTSYTQAIAEELSGTGVTATALCPGAVNTGFVAAGDLEGVDVWKNAKSAKSVAECGYRAMQQGQLIAFNERKLQFLLNWITPLLPRKMVLKLSRQSMEK</sequence>
<dbReference type="Proteomes" id="UP000033434">
    <property type="component" value="Unassembled WGS sequence"/>
</dbReference>
<dbReference type="PANTHER" id="PTHR42901">
    <property type="entry name" value="ALCOHOL DEHYDROGENASE"/>
    <property type="match status" value="1"/>
</dbReference>
<dbReference type="Pfam" id="PF00106">
    <property type="entry name" value="adh_short"/>
    <property type="match status" value="1"/>
</dbReference>
<dbReference type="PATRIC" id="fig|1129367.4.peg.4291"/>
<proteinExistence type="inferred from homology"/>
<feature type="domain" description="Ketoreductase" evidence="4">
    <location>
        <begin position="3"/>
        <end position="186"/>
    </location>
</feature>
<dbReference type="AlphaFoldDB" id="A0A0F6A6J3"/>
<dbReference type="InterPro" id="IPR036291">
    <property type="entry name" value="NAD(P)-bd_dom_sf"/>
</dbReference>
<dbReference type="Gene3D" id="3.40.50.720">
    <property type="entry name" value="NAD(P)-binding Rossmann-like Domain"/>
    <property type="match status" value="1"/>
</dbReference>
<dbReference type="InterPro" id="IPR002347">
    <property type="entry name" value="SDR_fam"/>
</dbReference>
<evidence type="ECO:0000256" key="3">
    <source>
        <dbReference type="RuleBase" id="RU000363"/>
    </source>
</evidence>
<keyword evidence="2" id="KW-0560">Oxidoreductase</keyword>
<evidence type="ECO:0000313" key="6">
    <source>
        <dbReference type="Proteomes" id="UP000033434"/>
    </source>
</evidence>
<name>A0A0F6A6J3_9GAMM</name>
<dbReference type="PANTHER" id="PTHR42901:SF1">
    <property type="entry name" value="ALCOHOL DEHYDROGENASE"/>
    <property type="match status" value="1"/>
</dbReference>
<reference evidence="5 6" key="1">
    <citation type="journal article" date="2015" name="BMC Genomics">
        <title>Genome mining reveals unlocked bioactive potential of marine Gram-negative bacteria.</title>
        <authorList>
            <person name="Machado H."/>
            <person name="Sonnenschein E.C."/>
            <person name="Melchiorsen J."/>
            <person name="Gram L."/>
        </authorList>
    </citation>
    <scope>NUCLEOTIDE SEQUENCE [LARGE SCALE GENOMIC DNA]</scope>
    <source>
        <strain evidence="5 6">S4054</strain>
    </source>
</reference>
<dbReference type="SMART" id="SM00822">
    <property type="entry name" value="PKS_KR"/>
    <property type="match status" value="1"/>
</dbReference>
<accession>A0A0F6A6J3</accession>
<comment type="caution">
    <text evidence="5">The sequence shown here is derived from an EMBL/GenBank/DDBJ whole genome shotgun (WGS) entry which is preliminary data.</text>
</comment>
<evidence type="ECO:0000259" key="4">
    <source>
        <dbReference type="SMART" id="SM00822"/>
    </source>
</evidence>
<dbReference type="RefSeq" id="WP_046357684.1">
    <property type="nucleotide sequence ID" value="NZ_AUXW01000176.1"/>
</dbReference>
<organism evidence="5 6">
    <name type="scientific">Pseudoalteromonas luteoviolacea S4054</name>
    <dbReference type="NCBI Taxonomy" id="1129367"/>
    <lineage>
        <taxon>Bacteria</taxon>
        <taxon>Pseudomonadati</taxon>
        <taxon>Pseudomonadota</taxon>
        <taxon>Gammaproteobacteria</taxon>
        <taxon>Alteromonadales</taxon>
        <taxon>Pseudoalteromonadaceae</taxon>
        <taxon>Pseudoalteromonas</taxon>
    </lineage>
</organism>
<dbReference type="EMBL" id="AUXW01000176">
    <property type="protein sequence ID" value="KKE81795.1"/>
    <property type="molecule type" value="Genomic_DNA"/>
</dbReference>
<dbReference type="PRINTS" id="PR00080">
    <property type="entry name" value="SDRFAMILY"/>
</dbReference>
<dbReference type="InterPro" id="IPR057326">
    <property type="entry name" value="KR_dom"/>
</dbReference>
<evidence type="ECO:0000256" key="1">
    <source>
        <dbReference type="ARBA" id="ARBA00006484"/>
    </source>
</evidence>
<gene>
    <name evidence="5" type="ORF">N479_02210</name>
</gene>
<evidence type="ECO:0000256" key="2">
    <source>
        <dbReference type="ARBA" id="ARBA00023002"/>
    </source>
</evidence>
<dbReference type="SUPFAM" id="SSF51735">
    <property type="entry name" value="NAD(P)-binding Rossmann-fold domains"/>
    <property type="match status" value="1"/>
</dbReference>
<evidence type="ECO:0000313" key="5">
    <source>
        <dbReference type="EMBL" id="KKE81795.1"/>
    </source>
</evidence>
<dbReference type="PIRSF" id="PIRSF000126">
    <property type="entry name" value="11-beta-HSD1"/>
    <property type="match status" value="1"/>
</dbReference>
<protein>
    <recommendedName>
        <fullName evidence="4">Ketoreductase domain-containing protein</fullName>
    </recommendedName>
</protein>
<comment type="similarity">
    <text evidence="1 3">Belongs to the short-chain dehydrogenases/reductases (SDR) family.</text>
</comment>